<dbReference type="Pfam" id="PF13116">
    <property type="entry name" value="YhdP"/>
    <property type="match status" value="1"/>
</dbReference>
<organism evidence="3 4">
    <name type="scientific">Bisbaumannia pacifica</name>
    <dbReference type="NCBI Taxonomy" id="77098"/>
    <lineage>
        <taxon>Bacteria</taxon>
        <taxon>Pseudomonadati</taxon>
        <taxon>Pseudomonadota</taxon>
        <taxon>Gammaproteobacteria</taxon>
        <taxon>Oceanospirillales</taxon>
        <taxon>Halomonadaceae</taxon>
        <taxon>Bisbaumannia</taxon>
    </lineage>
</organism>
<keyword evidence="1" id="KW-1133">Transmembrane helix</keyword>
<dbReference type="InterPro" id="IPR025263">
    <property type="entry name" value="YhdP_central"/>
</dbReference>
<name>A0A510X6L0_9GAMM</name>
<accession>A0A510X6L0</accession>
<sequence length="1259" mass="135913">MTGWRIVGRWALTLLALGLLSLALIVSAWRLAAGQADALREPLERVLAERTRAETRIGALTADTRGVDPSLALHDLRLSLDERPLLELRRAELRLDTLASLRAGVPVTSRARVQGLTLHLYQGEGRYWHWPRPAELPFEASPDFDLSRLDAWIGLLLRQRLDARQVRLVLHGHERRVELQAPSLLLTGDERRLHLEGWAHVAGQEQTTLEVVAEVLPGQRGLADFNAALQARMELSSLAELVRQLSGDEPLRLERAEGEATLWGRWHRGALEDVRLALEVPALAIGHDQASLALADIRAEGQWLRDGEAWNAWLNLAASADAEGVAQGPALPSRWRLRGDGTDWWATTDGFELPALADWSERLPLPQGLVRLLGTLDPQGWVEGFTFGRRDGHWLARGALREVAVSPWEDAPGGGPLDAWVEARDLAGEVRFIGVGDTTLHFPRLFTAPMALGAASGVVGWTYADGLTRVSGRDLHADWRGAEVSGDFGLVLGNGGPGVLGLELDLRDVDARDTALNEWLPMGAFGEELGEWLSAGLAGRVSRGHLALHQPLFEGAGAEEMRLDLELAIEEGRLPYLPGWPALDGVQGRLTLTDLSLEAAIDRAESRGLTIRDGRVTLSPDGELAVNGSVEGGPEALVGYLAATPLEGLEALNDWAWPEAGRLEGRLDLALPLSDPEALALDVETTLDLPRARYRPLGLDLSTVTGPLAYRYGDGEGALEGRLDGQALGGAVTATLAGERIDFEGQAQASRLLAWGGVSGEGLPITGRLAYRGGLTLTDAGARLRLDSSLEGLALELPAPFAKSAEARRPLWLEMDTASGRLDAELEGLARLRWRQQSALGAQGQLWLERWPESPTWPVRPGLEIGWRPARFDPAPWAAALAPLVQADGAGASPALTLDLATDCLLLEGRCLGSLRARATPEAGRWRLDLGGSLAEGQASYRPASTRPLAIELESLDLDALLPAPSEGVALFEEVAVPPAPEPLADWARRLPAGRLEVASLARQGQRFGPLSAEWQATEEGLRLAPLRLTLGELEASGELVWEAAGAEASLTRGRLALAGGDLGTALERLAQPVAIRNAETRVDARLAWPGAPWQFDLARSRGSLEVNLTDGHFRYIDSPSAKLIGLLNFDNLLRRLRLDFSDVTQRGTAFDSVMGVATLYDGILETQGPVEVRGPATSFSLDGQVDLARRELDHHLAVTLPLSQNLPLAAVVAGAPVVGGALFIAHRLFGGVIDRVTRIHYRVEGPWTSPRITLEDAE</sequence>
<feature type="transmembrane region" description="Helical" evidence="1">
    <location>
        <begin position="1207"/>
        <end position="1226"/>
    </location>
</feature>
<dbReference type="Proteomes" id="UP000321275">
    <property type="component" value="Unassembled WGS sequence"/>
</dbReference>
<proteinExistence type="predicted"/>
<gene>
    <name evidence="3" type="ORF">HPA02_13560</name>
</gene>
<keyword evidence="1" id="KW-0812">Transmembrane</keyword>
<keyword evidence="1" id="KW-0472">Membrane</keyword>
<dbReference type="RefSeq" id="WP_146802337.1">
    <property type="nucleotide sequence ID" value="NZ_BJUK01000011.1"/>
</dbReference>
<reference evidence="3 4" key="1">
    <citation type="submission" date="2019-07" db="EMBL/GenBank/DDBJ databases">
        <title>Whole genome shotgun sequence of Halomonas pacifica NBRC 102220.</title>
        <authorList>
            <person name="Hosoyama A."/>
            <person name="Uohara A."/>
            <person name="Ohji S."/>
            <person name="Ichikawa N."/>
        </authorList>
    </citation>
    <scope>NUCLEOTIDE SEQUENCE [LARGE SCALE GENOMIC DNA]</scope>
    <source>
        <strain evidence="3 4">NBRC 102220</strain>
    </source>
</reference>
<evidence type="ECO:0000256" key="1">
    <source>
        <dbReference type="SAM" id="Phobius"/>
    </source>
</evidence>
<dbReference type="PANTHER" id="PTHR38690:SF1">
    <property type="entry name" value="PROTEASE"/>
    <property type="match status" value="1"/>
</dbReference>
<feature type="domain" description="YhdP central" evidence="2">
    <location>
        <begin position="4"/>
        <end position="1253"/>
    </location>
</feature>
<dbReference type="PANTHER" id="PTHR38690">
    <property type="entry name" value="PROTEASE-RELATED"/>
    <property type="match status" value="1"/>
</dbReference>
<protein>
    <submittedName>
        <fullName evidence="3">TIGR02099 family protein</fullName>
    </submittedName>
</protein>
<evidence type="ECO:0000313" key="4">
    <source>
        <dbReference type="Proteomes" id="UP000321275"/>
    </source>
</evidence>
<keyword evidence="4" id="KW-1185">Reference proteome</keyword>
<dbReference type="InterPro" id="IPR011836">
    <property type="entry name" value="YhdP"/>
</dbReference>
<comment type="caution">
    <text evidence="3">The sequence shown here is derived from an EMBL/GenBank/DDBJ whole genome shotgun (WGS) entry which is preliminary data.</text>
</comment>
<evidence type="ECO:0000259" key="2">
    <source>
        <dbReference type="Pfam" id="PF13116"/>
    </source>
</evidence>
<dbReference type="AlphaFoldDB" id="A0A510X6L0"/>
<dbReference type="OrthoDB" id="9762238at2"/>
<dbReference type="EMBL" id="BJUK01000011">
    <property type="protein sequence ID" value="GEK47073.1"/>
    <property type="molecule type" value="Genomic_DNA"/>
</dbReference>
<evidence type="ECO:0000313" key="3">
    <source>
        <dbReference type="EMBL" id="GEK47073.1"/>
    </source>
</evidence>